<accession>A0A0F9BBH5</accession>
<evidence type="ECO:0000313" key="1">
    <source>
        <dbReference type="EMBL" id="KKK81801.1"/>
    </source>
</evidence>
<reference evidence="1" key="1">
    <citation type="journal article" date="2015" name="Nature">
        <title>Complex archaea that bridge the gap between prokaryotes and eukaryotes.</title>
        <authorList>
            <person name="Spang A."/>
            <person name="Saw J.H."/>
            <person name="Jorgensen S.L."/>
            <person name="Zaremba-Niedzwiedzka K."/>
            <person name="Martijn J."/>
            <person name="Lind A.E."/>
            <person name="van Eijk R."/>
            <person name="Schleper C."/>
            <person name="Guy L."/>
            <person name="Ettema T.J."/>
        </authorList>
    </citation>
    <scope>NUCLEOTIDE SEQUENCE</scope>
</reference>
<comment type="caution">
    <text evidence="1">The sequence shown here is derived from an EMBL/GenBank/DDBJ whole genome shotgun (WGS) entry which is preliminary data.</text>
</comment>
<dbReference type="AlphaFoldDB" id="A0A0F9BBH5"/>
<name>A0A0F9BBH5_9ZZZZ</name>
<dbReference type="EMBL" id="LAZR01052963">
    <property type="protein sequence ID" value="KKK81801.1"/>
    <property type="molecule type" value="Genomic_DNA"/>
</dbReference>
<proteinExistence type="predicted"/>
<organism evidence="1">
    <name type="scientific">marine sediment metagenome</name>
    <dbReference type="NCBI Taxonomy" id="412755"/>
    <lineage>
        <taxon>unclassified sequences</taxon>
        <taxon>metagenomes</taxon>
        <taxon>ecological metagenomes</taxon>
    </lineage>
</organism>
<gene>
    <name evidence="1" type="ORF">LCGC14_2809820</name>
</gene>
<sequence>MKDLVFEYPKDFNRVETVEGRVVRKLSICPWPFRNTRIIINEQNIGEDTKVEVIYKPRYLKGQSNE</sequence>
<protein>
    <submittedName>
        <fullName evidence="1">Uncharacterized protein</fullName>
    </submittedName>
</protein>